<dbReference type="CDD" id="cd15482">
    <property type="entry name" value="Sialidase_non-viral"/>
    <property type="match status" value="1"/>
</dbReference>
<dbReference type="AlphaFoldDB" id="A0A2S9J7H4"/>
<dbReference type="Proteomes" id="UP000239711">
    <property type="component" value="Unassembled WGS sequence"/>
</dbReference>
<keyword evidence="1" id="KW-0812">Transmembrane</keyword>
<gene>
    <name evidence="3" type="ORF">C5745_02045</name>
</gene>
<dbReference type="SUPFAM" id="SSF50939">
    <property type="entry name" value="Sialidases"/>
    <property type="match status" value="1"/>
</dbReference>
<keyword evidence="4" id="KW-1185">Reference proteome</keyword>
<evidence type="ECO:0000256" key="1">
    <source>
        <dbReference type="SAM" id="Phobius"/>
    </source>
</evidence>
<dbReference type="PANTHER" id="PTHR43752">
    <property type="entry name" value="BNR/ASP-BOX REPEAT FAMILY PROTEIN"/>
    <property type="match status" value="1"/>
</dbReference>
<reference evidence="3 4" key="1">
    <citation type="submission" date="2018-02" db="EMBL/GenBank/DDBJ databases">
        <title>The draft genome of Sphingobacterium sp. 5JN-11.</title>
        <authorList>
            <person name="Liu L."/>
            <person name="Li L."/>
            <person name="Liang L."/>
            <person name="Zhang X."/>
            <person name="Wang T."/>
        </authorList>
    </citation>
    <scope>NUCLEOTIDE SEQUENCE [LARGE SCALE GENOMIC DNA]</scope>
    <source>
        <strain evidence="3 4">5JN-11</strain>
    </source>
</reference>
<dbReference type="InterPro" id="IPR036278">
    <property type="entry name" value="Sialidase_sf"/>
</dbReference>
<dbReference type="OrthoDB" id="7294637at2"/>
<organism evidence="3 4">
    <name type="scientific">Sphingobacterium haloxyli</name>
    <dbReference type="NCBI Taxonomy" id="2100533"/>
    <lineage>
        <taxon>Bacteria</taxon>
        <taxon>Pseudomonadati</taxon>
        <taxon>Bacteroidota</taxon>
        <taxon>Sphingobacteriia</taxon>
        <taxon>Sphingobacteriales</taxon>
        <taxon>Sphingobacteriaceae</taxon>
        <taxon>Sphingobacterium</taxon>
    </lineage>
</organism>
<accession>A0A2S9J7H4</accession>
<keyword evidence="1" id="KW-0472">Membrane</keyword>
<keyword evidence="1" id="KW-1133">Transmembrane helix</keyword>
<dbReference type="InterPro" id="IPR011040">
    <property type="entry name" value="Sialidase"/>
</dbReference>
<evidence type="ECO:0000313" key="4">
    <source>
        <dbReference type="Proteomes" id="UP000239711"/>
    </source>
</evidence>
<name>A0A2S9J7H4_9SPHI</name>
<dbReference type="Pfam" id="PF13088">
    <property type="entry name" value="BNR_2"/>
    <property type="match status" value="1"/>
</dbReference>
<evidence type="ECO:0000259" key="2">
    <source>
        <dbReference type="Pfam" id="PF13088"/>
    </source>
</evidence>
<comment type="caution">
    <text evidence="3">The sequence shown here is derived from an EMBL/GenBank/DDBJ whole genome shotgun (WGS) entry which is preliminary data.</text>
</comment>
<sequence length="525" mass="59697">MNIILIRQMKSIYVTRLMLFLNSVMLMTLPVEVDAMSHPLDTTIALATVFPEHEDRVGKACQGERIFVDREYVFAELPSFLSEAHYLVGSMADGNRIVPVTEGTVLMVTPLVGQEGSQEEALLADGFERVFYPSFTLFEGQGVSIGVFKKEVKFQRFRLKHVVYDGWAVPFFNVSELPSFATPAEVVWSPDNEYAIETRLWQGCPSIDRTGSRLWGAWFSGGTREPDVGNYGIVSYRDPNTEWVDPAMVIVHPDTNVRVMDTQLWTDPNGSLWVFWVQNTGPKGFDGIWGTWAIRIDNPEADEPIWTEPRRLCHGLTRNKPIVLSSGEWLLPSYDWISHQSAVYISEDEGKNWTLQGGPFNKPTSNFYEHMCVQLKDGNIWMLQRNIQESLSTDKGKTWISLKKVKGLASANSRVFISRLRSGNLLLIYNDSTQGKKRKNLTARLSTDEGKTWSSTLLLDERDDVSYPDMVQDEEGIIYVCYDRSRRGEKEILLATFTEEDIVQGQFAGKQSRQKELISKGKDKK</sequence>
<feature type="transmembrane region" description="Helical" evidence="1">
    <location>
        <begin position="12"/>
        <end position="31"/>
    </location>
</feature>
<dbReference type="PANTHER" id="PTHR43752:SF2">
    <property type="entry name" value="BNR_ASP-BOX REPEAT FAMILY PROTEIN"/>
    <property type="match status" value="1"/>
</dbReference>
<proteinExistence type="predicted"/>
<dbReference type="EMBL" id="PVBQ01000002">
    <property type="protein sequence ID" value="PRD48746.1"/>
    <property type="molecule type" value="Genomic_DNA"/>
</dbReference>
<dbReference type="Gene3D" id="2.120.10.10">
    <property type="match status" value="1"/>
</dbReference>
<feature type="domain" description="Sialidase" evidence="2">
    <location>
        <begin position="213"/>
        <end position="480"/>
    </location>
</feature>
<protein>
    <recommendedName>
        <fullName evidence="2">Sialidase domain-containing protein</fullName>
    </recommendedName>
</protein>
<evidence type="ECO:0000313" key="3">
    <source>
        <dbReference type="EMBL" id="PRD48746.1"/>
    </source>
</evidence>